<dbReference type="SUPFAM" id="SSF52309">
    <property type="entry name" value="N-(deoxy)ribosyltransferase-like"/>
    <property type="match status" value="1"/>
</dbReference>
<sequence length="681" mass="75972">MAESQEVAPTENVIPEFDSFMASMSAAYREDFVKHIIAQRTGKGDGISNAQANGYFDRFVRALYDYRIDDLSKGYGYGSYVEGGDAHRGGETGRQELVTAFHQEMRDVITKFGDIASNGQTLLWSSMAIGRFAADDREILKAAGVTDQQATPLDQTKIGALWDQLKLTTGADAPESYIWDSSSQVWSSVSKEFAANASGEVHVFVPKTLSATSVFWNVELPELRNPQNIDGTPKAHPVTKITVHHLTDDAKAKVDQYIKEEETDIKALDQRLEEHQISEAEYRIEKKRINNLCAFNKQVMMAKSQSWVNRDVSTAAIQVPKMSEAQKKSLGSNDEGHQAIIDYIMETQDDAQATITLNNLLRIGRNWRTRTRGQLDQRVAELLPEAELQKKILAQYQHAAGGLTTDLIDRVMAGRASIAELYQYIDHAEGVLDHFKAEMSQKDPANYTEPEIDIMLEAAQATYRRFRLNMHTRPCLQEIDKTALQDHLSMGGTGHARAIPKLDGLFTLNGLQDPQEPATLVSGPRYYVETPVTGAIREHAKIPIDARLFQKIQDIAQNTNRADNDPLKQKALSLHGVLHPVDTVSQSLKATDLMRQMYLPHAQAAELAPEALVYVKVPRFQRDDGGNLATDDNGNHILNGSHTLQLADWDGPGMVAFGELHPARWAETPTPITFSHRFELR</sequence>
<reference evidence="2 3" key="1">
    <citation type="journal article" date="2014" name="Nature">
        <title>An environmental bacterial taxon with a large and distinct metabolic repertoire.</title>
        <authorList>
            <person name="Wilson M.C."/>
            <person name="Mori T."/>
            <person name="Ruckert C."/>
            <person name="Uria A.R."/>
            <person name="Helf M.J."/>
            <person name="Takada K."/>
            <person name="Gernert C."/>
            <person name="Steffens U.A."/>
            <person name="Heycke N."/>
            <person name="Schmitt S."/>
            <person name="Rinke C."/>
            <person name="Helfrich E.J."/>
            <person name="Brachmann A.O."/>
            <person name="Gurgui C."/>
            <person name="Wakimoto T."/>
            <person name="Kracht M."/>
            <person name="Crusemann M."/>
            <person name="Hentschel U."/>
            <person name="Abe I."/>
            <person name="Matsunaga S."/>
            <person name="Kalinowski J."/>
            <person name="Takeyama H."/>
            <person name="Piel J."/>
        </authorList>
    </citation>
    <scope>NUCLEOTIDE SEQUENCE [LARGE SCALE GENOMIC DNA]</scope>
    <source>
        <strain evidence="3">TSY1</strain>
    </source>
</reference>
<keyword evidence="3" id="KW-1185">Reference proteome</keyword>
<organism evidence="2 3">
    <name type="scientific">Entotheonella factor</name>
    <dbReference type="NCBI Taxonomy" id="1429438"/>
    <lineage>
        <taxon>Bacteria</taxon>
        <taxon>Pseudomonadati</taxon>
        <taxon>Nitrospinota/Tectimicrobiota group</taxon>
        <taxon>Candidatus Tectimicrobiota</taxon>
        <taxon>Candidatus Entotheonellia</taxon>
        <taxon>Candidatus Entotheonellales</taxon>
        <taxon>Candidatus Entotheonellaceae</taxon>
        <taxon>Candidatus Entotheonella</taxon>
    </lineage>
</organism>
<feature type="coiled-coil region" evidence="1">
    <location>
        <begin position="258"/>
        <end position="285"/>
    </location>
</feature>
<dbReference type="HOGENOM" id="CLU_403710_0_0_7"/>
<dbReference type="AlphaFoldDB" id="W4LBC8"/>
<evidence type="ECO:0000256" key="1">
    <source>
        <dbReference type="SAM" id="Coils"/>
    </source>
</evidence>
<dbReference type="EMBL" id="AZHW01000941">
    <property type="protein sequence ID" value="ETW95229.1"/>
    <property type="molecule type" value="Genomic_DNA"/>
</dbReference>
<keyword evidence="1" id="KW-0175">Coiled coil</keyword>
<evidence type="ECO:0000313" key="3">
    <source>
        <dbReference type="Proteomes" id="UP000019141"/>
    </source>
</evidence>
<comment type="caution">
    <text evidence="2">The sequence shown here is derived from an EMBL/GenBank/DDBJ whole genome shotgun (WGS) entry which is preliminary data.</text>
</comment>
<name>W4LBC8_ENTF1</name>
<dbReference type="Proteomes" id="UP000019141">
    <property type="component" value="Unassembled WGS sequence"/>
</dbReference>
<gene>
    <name evidence="2" type="ORF">ETSY1_31480</name>
</gene>
<protein>
    <submittedName>
        <fullName evidence="2">Uncharacterized protein</fullName>
    </submittedName>
</protein>
<accession>W4LBC8</accession>
<evidence type="ECO:0000313" key="2">
    <source>
        <dbReference type="EMBL" id="ETW95229.1"/>
    </source>
</evidence>
<proteinExistence type="predicted"/>